<comment type="caution">
    <text evidence="1">The sequence shown here is derived from an EMBL/GenBank/DDBJ whole genome shotgun (WGS) entry which is preliminary data.</text>
</comment>
<reference evidence="1 2" key="1">
    <citation type="submission" date="2019-05" db="EMBL/GenBank/DDBJ databases">
        <title>Another draft genome of Portunus trituberculatus and its Hox gene families provides insights of decapod evolution.</title>
        <authorList>
            <person name="Jeong J.-H."/>
            <person name="Song I."/>
            <person name="Kim S."/>
            <person name="Choi T."/>
            <person name="Kim D."/>
            <person name="Ryu S."/>
            <person name="Kim W."/>
        </authorList>
    </citation>
    <scope>NUCLEOTIDE SEQUENCE [LARGE SCALE GENOMIC DNA]</scope>
    <source>
        <tissue evidence="1">Muscle</tissue>
    </source>
</reference>
<sequence>MVEQHEPPFLSNDVHQDANSVSDVLYDLARKSQTQKRVYDGDPSIGRWERLLESEDETRVWQAIDRLHLDTTLSTPPLLVLQTPASCYSCRWLLDFEPVLDLRVFLEPPNTLKALCLPRLLGSTRRQESCTALLSVVVVSSFHLCLHSSDRNVSTAVPDYKLYEFNPSSIVVGVLIKELLEVWLSELLTPVAWSLDLHIVTTSPGRPHRTGVMTTVKELVDLGRQMGLDGDRLREFVTAEQARLRDERQMEREEQ</sequence>
<dbReference type="Proteomes" id="UP000324222">
    <property type="component" value="Unassembled WGS sequence"/>
</dbReference>
<dbReference type="EMBL" id="VSRR010015889">
    <property type="protein sequence ID" value="MPC58669.1"/>
    <property type="molecule type" value="Genomic_DNA"/>
</dbReference>
<gene>
    <name evidence="1" type="ORF">E2C01_052676</name>
</gene>
<organism evidence="1 2">
    <name type="scientific">Portunus trituberculatus</name>
    <name type="common">Swimming crab</name>
    <name type="synonym">Neptunus trituberculatus</name>
    <dbReference type="NCBI Taxonomy" id="210409"/>
    <lineage>
        <taxon>Eukaryota</taxon>
        <taxon>Metazoa</taxon>
        <taxon>Ecdysozoa</taxon>
        <taxon>Arthropoda</taxon>
        <taxon>Crustacea</taxon>
        <taxon>Multicrustacea</taxon>
        <taxon>Malacostraca</taxon>
        <taxon>Eumalacostraca</taxon>
        <taxon>Eucarida</taxon>
        <taxon>Decapoda</taxon>
        <taxon>Pleocyemata</taxon>
        <taxon>Brachyura</taxon>
        <taxon>Eubrachyura</taxon>
        <taxon>Portunoidea</taxon>
        <taxon>Portunidae</taxon>
        <taxon>Portuninae</taxon>
        <taxon>Portunus</taxon>
    </lineage>
</organism>
<proteinExistence type="predicted"/>
<dbReference type="AlphaFoldDB" id="A0A5B7GM50"/>
<evidence type="ECO:0000313" key="2">
    <source>
        <dbReference type="Proteomes" id="UP000324222"/>
    </source>
</evidence>
<accession>A0A5B7GM50</accession>
<name>A0A5B7GM50_PORTR</name>
<protein>
    <submittedName>
        <fullName evidence="1">Uncharacterized protein</fullName>
    </submittedName>
</protein>
<keyword evidence="2" id="KW-1185">Reference proteome</keyword>
<evidence type="ECO:0000313" key="1">
    <source>
        <dbReference type="EMBL" id="MPC58669.1"/>
    </source>
</evidence>